<dbReference type="InterPro" id="IPR023451">
    <property type="entry name" value="Thymidate_synth/dCMP_Mease_dom"/>
</dbReference>
<dbReference type="InterPro" id="IPR000398">
    <property type="entry name" value="Thymidylate_synthase"/>
</dbReference>
<proteinExistence type="predicted"/>
<keyword evidence="7" id="KW-1185">Reference proteome</keyword>
<dbReference type="InterPro" id="IPR045097">
    <property type="entry name" value="Thymidate_synth/dCMP_Mease"/>
</dbReference>
<dbReference type="Proteomes" id="UP001500665">
    <property type="component" value="Unassembled WGS sequence"/>
</dbReference>
<evidence type="ECO:0000313" key="6">
    <source>
        <dbReference type="EMBL" id="GAA0948745.1"/>
    </source>
</evidence>
<evidence type="ECO:0000259" key="5">
    <source>
        <dbReference type="Pfam" id="PF00303"/>
    </source>
</evidence>
<dbReference type="Pfam" id="PF00303">
    <property type="entry name" value="Thymidylat_synt"/>
    <property type="match status" value="1"/>
</dbReference>
<dbReference type="InterPro" id="IPR036926">
    <property type="entry name" value="Thymidate_synth/dCMP_Mease_sf"/>
</dbReference>
<dbReference type="SUPFAM" id="SSF55831">
    <property type="entry name" value="Thymidylate synthase/dCMP hydroxymethylase"/>
    <property type="match status" value="1"/>
</dbReference>
<comment type="caution">
    <text evidence="6">The sequence shown here is derived from an EMBL/GenBank/DDBJ whole genome shotgun (WGS) entry which is preliminary data.</text>
</comment>
<evidence type="ECO:0000256" key="2">
    <source>
        <dbReference type="ARBA" id="ARBA00022603"/>
    </source>
</evidence>
<feature type="domain" description="Thymidylate synthase/dCMP hydroxymethylase" evidence="5">
    <location>
        <begin position="14"/>
        <end position="293"/>
    </location>
</feature>
<dbReference type="EC" id="2.1.1.45" evidence="1 4"/>
<evidence type="ECO:0000256" key="4">
    <source>
        <dbReference type="NCBIfam" id="TIGR03284"/>
    </source>
</evidence>
<keyword evidence="3" id="KW-0808">Transferase</keyword>
<dbReference type="EMBL" id="BAAAHH010000008">
    <property type="protein sequence ID" value="GAA0948745.1"/>
    <property type="molecule type" value="Genomic_DNA"/>
</dbReference>
<evidence type="ECO:0000256" key="1">
    <source>
        <dbReference type="ARBA" id="ARBA00011947"/>
    </source>
</evidence>
<dbReference type="RefSeq" id="WP_344240156.1">
    <property type="nucleotide sequence ID" value="NZ_BAAAHH010000008.1"/>
</dbReference>
<evidence type="ECO:0000313" key="7">
    <source>
        <dbReference type="Proteomes" id="UP001500665"/>
    </source>
</evidence>
<organism evidence="6 7">
    <name type="scientific">Actinocorallia libanotica</name>
    <dbReference type="NCBI Taxonomy" id="46162"/>
    <lineage>
        <taxon>Bacteria</taxon>
        <taxon>Bacillati</taxon>
        <taxon>Actinomycetota</taxon>
        <taxon>Actinomycetes</taxon>
        <taxon>Streptosporangiales</taxon>
        <taxon>Thermomonosporaceae</taxon>
        <taxon>Actinocorallia</taxon>
    </lineage>
</organism>
<evidence type="ECO:0000256" key="3">
    <source>
        <dbReference type="ARBA" id="ARBA00022679"/>
    </source>
</evidence>
<protein>
    <recommendedName>
        <fullName evidence="1 4">Thymidylate synthase</fullName>
        <ecNumber evidence="1 4">2.1.1.45</ecNumber>
    </recommendedName>
</protein>
<dbReference type="PANTHER" id="PTHR11548">
    <property type="entry name" value="THYMIDYLATE SYNTHASE 1"/>
    <property type="match status" value="1"/>
</dbReference>
<reference evidence="6 7" key="1">
    <citation type="journal article" date="2019" name="Int. J. Syst. Evol. Microbiol.">
        <title>The Global Catalogue of Microorganisms (GCM) 10K type strain sequencing project: providing services to taxonomists for standard genome sequencing and annotation.</title>
        <authorList>
            <consortium name="The Broad Institute Genomics Platform"/>
            <consortium name="The Broad Institute Genome Sequencing Center for Infectious Disease"/>
            <person name="Wu L."/>
            <person name="Ma J."/>
        </authorList>
    </citation>
    <scope>NUCLEOTIDE SEQUENCE [LARGE SCALE GENOMIC DNA]</scope>
    <source>
        <strain evidence="6 7">JCM 10696</strain>
    </source>
</reference>
<dbReference type="PANTHER" id="PTHR11548:SF1">
    <property type="entry name" value="THYMIDYLATE SYNTHASE 1"/>
    <property type="match status" value="1"/>
</dbReference>
<dbReference type="CDD" id="cd00351">
    <property type="entry name" value="TS_Pyrimidine_HMase"/>
    <property type="match status" value="1"/>
</dbReference>
<accession>A0ABN1QX65</accession>
<dbReference type="PRINTS" id="PR00108">
    <property type="entry name" value="THYMDSNTHASE"/>
</dbReference>
<sequence>MRYLPYAERTPDGQYRELLRRVLDEGVRVPTRQGPAALTLMQQTMRFDLANGFPLITERSLASFWRKPIGELCAFINGATTLKELAEFGCDWWDAWATDAKTSKRGLAPGELGPGSYGGAFQAFPSLEQPEGFDQFRHLVEQIRELPGDRTHFVSPWIPQYLVRGTGKTPKATIAPCHGWVHVRVLDGRLHLHMFQRSGDLPIGVPSNMVQYAALLLMLEHLTGYEASTYYHTISDAHIYEDQADSVRLMLDREPRALPTVRLNDAGLAVTDVHGFRGEHFDAADYDPHPGIPRIPVAP</sequence>
<name>A0ABN1QX65_9ACTN</name>
<keyword evidence="2" id="KW-0489">Methyltransferase</keyword>
<gene>
    <name evidence="6" type="ORF">GCM10009550_25390</name>
</gene>
<dbReference type="Gene3D" id="3.30.572.10">
    <property type="entry name" value="Thymidylate synthase/dCMP hydroxymethylase domain"/>
    <property type="match status" value="1"/>
</dbReference>
<dbReference type="NCBIfam" id="TIGR03284">
    <property type="entry name" value="thym_sym"/>
    <property type="match status" value="1"/>
</dbReference>